<protein>
    <submittedName>
        <fullName evidence="2">Uncharacterized protein</fullName>
    </submittedName>
</protein>
<proteinExistence type="inferred from homology"/>
<keyword evidence="3" id="KW-1185">Reference proteome</keyword>
<comment type="similarity">
    <text evidence="1">Belongs to the bactofilin family.</text>
</comment>
<dbReference type="GeneID" id="83056518"/>
<reference evidence="2" key="1">
    <citation type="submission" date="2016-08" db="EMBL/GenBank/DDBJ databases">
        <title>Complete genome of Cloacibacillus porcorum.</title>
        <authorList>
            <person name="Looft T."/>
            <person name="Bayles D.O."/>
            <person name="Alt D.P."/>
        </authorList>
    </citation>
    <scope>NUCLEOTIDE SEQUENCE [LARGE SCALE GENOMIC DNA]</scope>
    <source>
        <strain evidence="2">CL-84</strain>
    </source>
</reference>
<evidence type="ECO:0000313" key="3">
    <source>
        <dbReference type="Proteomes" id="UP000093044"/>
    </source>
</evidence>
<dbReference type="PANTHER" id="PTHR35024:SF4">
    <property type="entry name" value="POLYMER-FORMING CYTOSKELETAL PROTEIN"/>
    <property type="match status" value="1"/>
</dbReference>
<dbReference type="Proteomes" id="UP000093044">
    <property type="component" value="Chromosome"/>
</dbReference>
<accession>A0A1B2I1N6</accession>
<sequence>MDYRQNFKTALKEIFLLHKNQNREERPTEKQDIAALVTEAETAAPKLVLTQPRKNDRKKSDPSVISEDTAINGEVVSKGSLDIRGSIIGNVITKGDIVISGSVEGNISGENIDLKACKITGDLAAEGTIKIGKDTEIVGSMISKEIFVDGKVSGNISSSADAYFRQGAFVIGSVTTNMIAIERGGVICGEVTIGSAALNGDPQNRSEETRMRIQAGE</sequence>
<dbReference type="RefSeq" id="WP_066742149.1">
    <property type="nucleotide sequence ID" value="NZ_CALCLR010000107.1"/>
</dbReference>
<name>A0A1B2I1N6_9BACT</name>
<dbReference type="Pfam" id="PF04519">
    <property type="entry name" value="Bactofilin"/>
    <property type="match status" value="2"/>
</dbReference>
<dbReference type="InterPro" id="IPR007607">
    <property type="entry name" value="BacA/B"/>
</dbReference>
<dbReference type="AlphaFoldDB" id="A0A1B2I1N6"/>
<organism evidence="2 3">
    <name type="scientific">Cloacibacillus porcorum</name>
    <dbReference type="NCBI Taxonomy" id="1197717"/>
    <lineage>
        <taxon>Bacteria</taxon>
        <taxon>Thermotogati</taxon>
        <taxon>Synergistota</taxon>
        <taxon>Synergistia</taxon>
        <taxon>Synergistales</taxon>
        <taxon>Synergistaceae</taxon>
        <taxon>Cloacibacillus</taxon>
    </lineage>
</organism>
<evidence type="ECO:0000313" key="2">
    <source>
        <dbReference type="EMBL" id="ANZ43873.1"/>
    </source>
</evidence>
<gene>
    <name evidence="2" type="ORF">BED41_01470</name>
</gene>
<dbReference type="PANTHER" id="PTHR35024">
    <property type="entry name" value="HYPOTHETICAL CYTOSOLIC PROTEIN"/>
    <property type="match status" value="1"/>
</dbReference>
<evidence type="ECO:0000256" key="1">
    <source>
        <dbReference type="ARBA" id="ARBA00044755"/>
    </source>
</evidence>
<dbReference type="STRING" id="1197717.BED41_01470"/>
<dbReference type="KEGG" id="cpor:BED41_01470"/>
<dbReference type="OrthoDB" id="5432602at2"/>
<dbReference type="EMBL" id="CP016757">
    <property type="protein sequence ID" value="ANZ43873.1"/>
    <property type="molecule type" value="Genomic_DNA"/>
</dbReference>